<evidence type="ECO:0000313" key="2">
    <source>
        <dbReference type="Proteomes" id="UP000299102"/>
    </source>
</evidence>
<gene>
    <name evidence="1" type="ORF">EVAR_69553_1</name>
</gene>
<sequence>MEKYIGLCRVCLERKKVSKHARLKPIIVKAFLEKIGIDVIGPIRRFIRGNKYITAIEYAPKYVITIVYCVARGETRRFLTRARVDCPSEAGAVIALV</sequence>
<reference evidence="1 2" key="1">
    <citation type="journal article" date="2019" name="Commun. Biol.">
        <title>The bagworm genome reveals a unique fibroin gene that provides high tensile strength.</title>
        <authorList>
            <person name="Kono N."/>
            <person name="Nakamura H."/>
            <person name="Ohtoshi R."/>
            <person name="Tomita M."/>
            <person name="Numata K."/>
            <person name="Arakawa K."/>
        </authorList>
    </citation>
    <scope>NUCLEOTIDE SEQUENCE [LARGE SCALE GENOMIC DNA]</scope>
</reference>
<evidence type="ECO:0000313" key="1">
    <source>
        <dbReference type="EMBL" id="GBP94198.1"/>
    </source>
</evidence>
<comment type="caution">
    <text evidence="1">The sequence shown here is derived from an EMBL/GenBank/DDBJ whole genome shotgun (WGS) entry which is preliminary data.</text>
</comment>
<proteinExistence type="predicted"/>
<dbReference type="EMBL" id="BGZK01002474">
    <property type="protein sequence ID" value="GBP94198.1"/>
    <property type="molecule type" value="Genomic_DNA"/>
</dbReference>
<name>A0A4C2A2D1_EUMVA</name>
<organism evidence="1 2">
    <name type="scientific">Eumeta variegata</name>
    <name type="common">Bagworm moth</name>
    <name type="synonym">Eumeta japonica</name>
    <dbReference type="NCBI Taxonomy" id="151549"/>
    <lineage>
        <taxon>Eukaryota</taxon>
        <taxon>Metazoa</taxon>
        <taxon>Ecdysozoa</taxon>
        <taxon>Arthropoda</taxon>
        <taxon>Hexapoda</taxon>
        <taxon>Insecta</taxon>
        <taxon>Pterygota</taxon>
        <taxon>Neoptera</taxon>
        <taxon>Endopterygota</taxon>
        <taxon>Lepidoptera</taxon>
        <taxon>Glossata</taxon>
        <taxon>Ditrysia</taxon>
        <taxon>Tineoidea</taxon>
        <taxon>Psychidae</taxon>
        <taxon>Oiketicinae</taxon>
        <taxon>Eumeta</taxon>
    </lineage>
</organism>
<protein>
    <submittedName>
        <fullName evidence="1">Uncharacterized protein</fullName>
    </submittedName>
</protein>
<dbReference type="Proteomes" id="UP000299102">
    <property type="component" value="Unassembled WGS sequence"/>
</dbReference>
<dbReference type="AlphaFoldDB" id="A0A4C2A2D1"/>
<dbReference type="OrthoDB" id="115435at2759"/>
<accession>A0A4C2A2D1</accession>
<keyword evidence="2" id="KW-1185">Reference proteome</keyword>